<feature type="region of interest" description="Disordered" evidence="1">
    <location>
        <begin position="51"/>
        <end position="90"/>
    </location>
</feature>
<organism evidence="2 3">
    <name type="scientific">Aureobasidium pullulans</name>
    <name type="common">Black yeast</name>
    <name type="synonym">Pullularia pullulans</name>
    <dbReference type="NCBI Taxonomy" id="5580"/>
    <lineage>
        <taxon>Eukaryota</taxon>
        <taxon>Fungi</taxon>
        <taxon>Dikarya</taxon>
        <taxon>Ascomycota</taxon>
        <taxon>Pezizomycotina</taxon>
        <taxon>Dothideomycetes</taxon>
        <taxon>Dothideomycetidae</taxon>
        <taxon>Dothideales</taxon>
        <taxon>Saccotheciaceae</taxon>
        <taxon>Aureobasidium</taxon>
    </lineage>
</organism>
<proteinExistence type="predicted"/>
<evidence type="ECO:0000313" key="2">
    <source>
        <dbReference type="EMBL" id="TIA37820.1"/>
    </source>
</evidence>
<evidence type="ECO:0000256" key="1">
    <source>
        <dbReference type="SAM" id="MobiDB-lite"/>
    </source>
</evidence>
<dbReference type="AlphaFoldDB" id="A0A4T0BSN6"/>
<sequence length="90" mass="9755">MQPTTAPSFLKKLKTVIRDLVTKMKSALEGSSGMHSRGTLTIAHYSCIHADDSSRRSSTASPATQLKQDEKERARLPSTAPAKVRMALDG</sequence>
<evidence type="ECO:0000313" key="3">
    <source>
        <dbReference type="Proteomes" id="UP000308724"/>
    </source>
</evidence>
<comment type="caution">
    <text evidence="2">The sequence shown here is derived from an EMBL/GenBank/DDBJ whole genome shotgun (WGS) entry which is preliminary data.</text>
</comment>
<name>A0A4T0BSN6_AURPU</name>
<accession>A0A4T0BSN6</accession>
<dbReference type="EMBL" id="QZBZ01000075">
    <property type="protein sequence ID" value="TIA37820.1"/>
    <property type="molecule type" value="Genomic_DNA"/>
</dbReference>
<dbReference type="Proteomes" id="UP000308724">
    <property type="component" value="Unassembled WGS sequence"/>
</dbReference>
<reference evidence="2 3" key="1">
    <citation type="submission" date="2018-10" db="EMBL/GenBank/DDBJ databases">
        <title>Fifty Aureobasidium pullulans genomes reveal a recombining polyextremotolerant generalist.</title>
        <authorList>
            <person name="Gostincar C."/>
            <person name="Turk M."/>
            <person name="Zajc J."/>
            <person name="Gunde-Cimerman N."/>
        </authorList>
    </citation>
    <scope>NUCLEOTIDE SEQUENCE [LARGE SCALE GENOMIC DNA]</scope>
    <source>
        <strain evidence="2 3">EXF-1645</strain>
    </source>
</reference>
<protein>
    <submittedName>
        <fullName evidence="2">Uncharacterized protein</fullName>
    </submittedName>
</protein>
<gene>
    <name evidence="2" type="ORF">D6C78_04444</name>
</gene>